<dbReference type="GeneID" id="106069506"/>
<protein>
    <submittedName>
        <fullName evidence="4">Nicotinamide riboside kinase 1-like isoform X1</fullName>
    </submittedName>
</protein>
<dbReference type="Proteomes" id="UP000076420">
    <property type="component" value="Unassembled WGS sequence"/>
</dbReference>
<dbReference type="Gene3D" id="3.40.50.300">
    <property type="entry name" value="P-loop containing nucleotide triphosphate hydrolases"/>
    <property type="match status" value="1"/>
</dbReference>
<dbReference type="SUPFAM" id="SSF52540">
    <property type="entry name" value="P-loop containing nucleoside triphosphate hydrolases"/>
    <property type="match status" value="1"/>
</dbReference>
<dbReference type="PANTHER" id="PTHR10285">
    <property type="entry name" value="URIDINE KINASE"/>
    <property type="match status" value="1"/>
</dbReference>
<dbReference type="OrthoDB" id="10041966at2759"/>
<proteinExistence type="predicted"/>
<dbReference type="RefSeq" id="XP_013084629.1">
    <property type="nucleotide sequence ID" value="XM_013229175.2"/>
</dbReference>
<organism evidence="1 2">
    <name type="scientific">Biomphalaria glabrata</name>
    <name type="common">Bloodfluke planorb</name>
    <name type="synonym">Freshwater snail</name>
    <dbReference type="NCBI Taxonomy" id="6526"/>
    <lineage>
        <taxon>Eukaryota</taxon>
        <taxon>Metazoa</taxon>
        <taxon>Spiralia</taxon>
        <taxon>Lophotrochozoa</taxon>
        <taxon>Mollusca</taxon>
        <taxon>Gastropoda</taxon>
        <taxon>Heterobranchia</taxon>
        <taxon>Euthyneura</taxon>
        <taxon>Panpulmonata</taxon>
        <taxon>Hygrophila</taxon>
        <taxon>Lymnaeoidea</taxon>
        <taxon>Planorbidae</taxon>
        <taxon>Biomphalaria</taxon>
    </lineage>
</organism>
<accession>A0A2C9K7H9</accession>
<dbReference type="Proteomes" id="UP001165740">
    <property type="component" value="Chromosome 1"/>
</dbReference>
<reference evidence="4" key="2">
    <citation type="submission" date="2025-04" db="UniProtKB">
        <authorList>
            <consortium name="RefSeq"/>
        </authorList>
    </citation>
    <scope>IDENTIFICATION</scope>
</reference>
<dbReference type="AlphaFoldDB" id="A0A2C9K7H9"/>
<evidence type="ECO:0000313" key="3">
    <source>
        <dbReference type="Proteomes" id="UP001165740"/>
    </source>
</evidence>
<name>A0A2C9K7H9_BIOGL</name>
<dbReference type="InterPro" id="IPR027417">
    <property type="entry name" value="P-loop_NTPase"/>
</dbReference>
<evidence type="ECO:0000313" key="1">
    <source>
        <dbReference type="EnsemblMetazoa" id="BGLB016237-PD"/>
    </source>
</evidence>
<evidence type="ECO:0000313" key="4">
    <source>
        <dbReference type="RefSeq" id="XP_013084629.1"/>
    </source>
</evidence>
<keyword evidence="3" id="KW-1185">Reference proteome</keyword>
<dbReference type="KEGG" id="bgt:106069506"/>
<evidence type="ECO:0000313" key="2">
    <source>
        <dbReference type="Proteomes" id="UP000076420"/>
    </source>
</evidence>
<sequence length="252" mass="29473">MEIQSDQNSAALQLEEKWLKRCSILRMPQIEQRGSTHSAEGYLKVSKTNIVIMIKSYKGLKMKNYLIIGISGFTNSGKSTIATMLSKEICNLDVMNQDLYFLEPDDPAIERDIHGIRNFEKLSALDMERMVQDVKLWIKSKTCNSDSLFILLIEGFLIFNHKELSDLIDHKYFIKITKEICFERRIKRQYIPPDPDGYFDSYVWPWTITNLMAIQDCTDIEFIDGTADLQALYKSILTRIMKIVFIHREKYF</sequence>
<reference evidence="1" key="1">
    <citation type="submission" date="2020-05" db="UniProtKB">
        <authorList>
            <consortium name="EnsemblMetazoa"/>
        </authorList>
    </citation>
    <scope>IDENTIFICATION</scope>
    <source>
        <strain evidence="1">BB02</strain>
    </source>
</reference>
<dbReference type="EnsemblMetazoa" id="BGLB016237-RD">
    <property type="protein sequence ID" value="BGLB016237-PD"/>
    <property type="gene ID" value="BGLB016237"/>
</dbReference>
<dbReference type="STRING" id="6526.A0A2C9K7H9"/>
<dbReference type="VEuPathDB" id="VectorBase:BGLB016237"/>
<dbReference type="VEuPathDB" id="VectorBase:BGLAX_048263"/>
<gene>
    <name evidence="1" type="primary">106069506</name>
    <name evidence="4" type="synonym">LOC106069506</name>
</gene>